<feature type="transmembrane region" description="Helical" evidence="5">
    <location>
        <begin position="29"/>
        <end position="47"/>
    </location>
</feature>
<dbReference type="Pfam" id="PF04610">
    <property type="entry name" value="TrbL"/>
    <property type="match status" value="1"/>
</dbReference>
<dbReference type="RefSeq" id="WP_017116418.1">
    <property type="nucleotide sequence ID" value="NZ_CAVLIL010000030.1"/>
</dbReference>
<evidence type="ECO:0000313" key="6">
    <source>
        <dbReference type="EMBL" id="CEG15205.1"/>
    </source>
</evidence>
<feature type="transmembrane region" description="Helical" evidence="5">
    <location>
        <begin position="145"/>
        <end position="163"/>
    </location>
</feature>
<evidence type="ECO:0000313" key="7">
    <source>
        <dbReference type="Proteomes" id="UP000052230"/>
    </source>
</evidence>
<name>A0A0U5FDT2_XANCI</name>
<protein>
    <submittedName>
        <fullName evidence="6">Putative conjugal transfer protein</fullName>
    </submittedName>
</protein>
<dbReference type="EMBL" id="CCXZ01000086">
    <property type="protein sequence ID" value="CEG15205.1"/>
    <property type="molecule type" value="Genomic_DNA"/>
</dbReference>
<keyword evidence="2 5" id="KW-0812">Transmembrane</keyword>
<keyword evidence="4 5" id="KW-0472">Membrane</keyword>
<evidence type="ECO:0000256" key="1">
    <source>
        <dbReference type="ARBA" id="ARBA00004141"/>
    </source>
</evidence>
<dbReference type="Proteomes" id="UP000052230">
    <property type="component" value="Unassembled WGS sequence"/>
</dbReference>
<organism evidence="6 7">
    <name type="scientific">Xanthomonas citri pv. citri</name>
    <dbReference type="NCBI Taxonomy" id="611301"/>
    <lineage>
        <taxon>Bacteria</taxon>
        <taxon>Pseudomonadati</taxon>
        <taxon>Pseudomonadota</taxon>
        <taxon>Gammaproteobacteria</taxon>
        <taxon>Lysobacterales</taxon>
        <taxon>Lysobacteraceae</taxon>
        <taxon>Xanthomonas</taxon>
    </lineage>
</organism>
<reference evidence="6 7" key="1">
    <citation type="submission" date="2014-09" db="EMBL/GenBank/DDBJ databases">
        <authorList>
            <person name="Regsiter A."/>
        </authorList>
    </citation>
    <scope>NUCLEOTIDE SEQUENCE [LARGE SCALE GENOMIC DNA]</scope>
</reference>
<evidence type="ECO:0000256" key="2">
    <source>
        <dbReference type="ARBA" id="ARBA00022692"/>
    </source>
</evidence>
<gene>
    <name evidence="6" type="primary">trwI</name>
    <name evidence="6" type="ORF">XAC3562_1760004</name>
</gene>
<evidence type="ECO:0000256" key="5">
    <source>
        <dbReference type="SAM" id="Phobius"/>
    </source>
</evidence>
<dbReference type="GO" id="GO:0016020">
    <property type="term" value="C:membrane"/>
    <property type="evidence" value="ECO:0007669"/>
    <property type="project" value="UniProtKB-SubCell"/>
</dbReference>
<keyword evidence="7" id="KW-1185">Reference proteome</keyword>
<comment type="subcellular location">
    <subcellularLocation>
        <location evidence="1">Membrane</location>
        <topology evidence="1">Multi-pass membrane protein</topology>
    </subcellularLocation>
</comment>
<proteinExistence type="predicted"/>
<accession>A0A0U5FDT2</accession>
<keyword evidence="3 5" id="KW-1133">Transmembrane helix</keyword>
<dbReference type="InterPro" id="IPR007688">
    <property type="entry name" value="Conjugal_tfr_TrbL/VirB6"/>
</dbReference>
<feature type="transmembrane region" description="Helical" evidence="5">
    <location>
        <begin position="170"/>
        <end position="193"/>
    </location>
</feature>
<evidence type="ECO:0000256" key="3">
    <source>
        <dbReference type="ARBA" id="ARBA00022989"/>
    </source>
</evidence>
<evidence type="ECO:0000256" key="4">
    <source>
        <dbReference type="ARBA" id="ARBA00023136"/>
    </source>
</evidence>
<sequence>MAGFHVFQDLFAQVDAILQNFVTSASAKAVAIVAPFVAAAFVIVLLWDAFNSIMGRGEEPISKLIMKCLFWSCILSAALTAGAYQSNIADMVRSMPNDVAAEMSPGNDTSGDSVGSLLDKVADNGITKAKEAFNAKTGNFEFMKALTYVLIGVGILLATLALTVSGGVMLFMATTAISFLAALGPFFIAALLFESTRNFFWSWVSQVVYWVAFMVMFALFVNFTMTIFDFYMQSVKVDGVEYSWVATAFACKVVAVFGLIMFIWIPKIAAGLTQGHGGSVAGAVGGMVRTALTTLAVVKTAGAAGAAKAGMSAGSAVNNSSPPRQYNRA</sequence>
<feature type="transmembrane region" description="Helical" evidence="5">
    <location>
        <begin position="244"/>
        <end position="265"/>
    </location>
</feature>
<dbReference type="GO" id="GO:0030255">
    <property type="term" value="P:protein secretion by the type IV secretion system"/>
    <property type="evidence" value="ECO:0007669"/>
    <property type="project" value="InterPro"/>
</dbReference>
<dbReference type="AlphaFoldDB" id="A0A0U5FDT2"/>
<comment type="caution">
    <text evidence="6">The sequence shown here is derived from an EMBL/GenBank/DDBJ whole genome shotgun (WGS) entry which is preliminary data.</text>
</comment>
<feature type="transmembrane region" description="Helical" evidence="5">
    <location>
        <begin position="208"/>
        <end position="232"/>
    </location>
</feature>